<dbReference type="InterPro" id="IPR036390">
    <property type="entry name" value="WH_DNA-bd_sf"/>
</dbReference>
<dbReference type="PROSITE" id="PS50104">
    <property type="entry name" value="TIR"/>
    <property type="match status" value="1"/>
</dbReference>
<protein>
    <recommendedName>
        <fullName evidence="6">TIR domain-containing protein</fullName>
    </recommendedName>
</protein>
<keyword evidence="4" id="KW-0520">NAD</keyword>
<dbReference type="PANTHER" id="PTHR11017">
    <property type="entry name" value="LEUCINE-RICH REPEAT-CONTAINING PROTEIN"/>
    <property type="match status" value="1"/>
</dbReference>
<name>A0A8T0CSC4_CORYI</name>
<dbReference type="SMART" id="SM00382">
    <property type="entry name" value="AAA"/>
    <property type="match status" value="1"/>
</dbReference>
<dbReference type="GO" id="GO:0043531">
    <property type="term" value="F:ADP binding"/>
    <property type="evidence" value="ECO:0007669"/>
    <property type="project" value="InterPro"/>
</dbReference>
<dbReference type="FunFam" id="3.40.50.10140:FF:000007">
    <property type="entry name" value="Disease resistance protein (TIR-NBS-LRR class)"/>
    <property type="match status" value="1"/>
</dbReference>
<dbReference type="InterPro" id="IPR002182">
    <property type="entry name" value="NB-ARC"/>
</dbReference>
<dbReference type="PANTHER" id="PTHR11017:SF292">
    <property type="entry name" value="AAA+ ATPASE DOMAIN-CONTAINING PROTEIN"/>
    <property type="match status" value="1"/>
</dbReference>
<dbReference type="Pfam" id="PF23286">
    <property type="entry name" value="LRR_13"/>
    <property type="match status" value="1"/>
</dbReference>
<dbReference type="InterPro" id="IPR001611">
    <property type="entry name" value="Leu-rich_rpt"/>
</dbReference>
<evidence type="ECO:0000256" key="2">
    <source>
        <dbReference type="ARBA" id="ARBA00022737"/>
    </source>
</evidence>
<dbReference type="InterPro" id="IPR027417">
    <property type="entry name" value="P-loop_NTPase"/>
</dbReference>
<accession>A0A8T0CSC4</accession>
<evidence type="ECO:0000256" key="5">
    <source>
        <dbReference type="SAM" id="MobiDB-lite"/>
    </source>
</evidence>
<dbReference type="InterPro" id="IPR058192">
    <property type="entry name" value="WHD_ROQ1-like"/>
</dbReference>
<keyword evidence="1" id="KW-0433">Leucine-rich repeat</keyword>
<evidence type="ECO:0000256" key="3">
    <source>
        <dbReference type="ARBA" id="ARBA00022821"/>
    </source>
</evidence>
<evidence type="ECO:0000256" key="4">
    <source>
        <dbReference type="ARBA" id="ARBA00023027"/>
    </source>
</evidence>
<dbReference type="GO" id="GO:0007165">
    <property type="term" value="P:signal transduction"/>
    <property type="evidence" value="ECO:0007669"/>
    <property type="project" value="InterPro"/>
</dbReference>
<dbReference type="Pfam" id="PF00931">
    <property type="entry name" value="NB-ARC"/>
    <property type="match status" value="1"/>
</dbReference>
<dbReference type="InterPro" id="IPR035897">
    <property type="entry name" value="Toll_tir_struct_dom_sf"/>
</dbReference>
<dbReference type="Pfam" id="PF01582">
    <property type="entry name" value="TIR"/>
    <property type="match status" value="1"/>
</dbReference>
<dbReference type="InterPro" id="IPR044974">
    <property type="entry name" value="Disease_R_plants"/>
</dbReference>
<dbReference type="EMBL" id="MU089966">
    <property type="protein sequence ID" value="KAF7848825.1"/>
    <property type="molecule type" value="Genomic_DNA"/>
</dbReference>
<evidence type="ECO:0000313" key="7">
    <source>
        <dbReference type="EMBL" id="KAF7848825.1"/>
    </source>
</evidence>
<dbReference type="Proteomes" id="UP000806378">
    <property type="component" value="Unassembled WGS sequence"/>
</dbReference>
<dbReference type="PROSITE" id="PS51450">
    <property type="entry name" value="LRR"/>
    <property type="match status" value="2"/>
</dbReference>
<dbReference type="SUPFAM" id="SSF52058">
    <property type="entry name" value="L domain-like"/>
    <property type="match status" value="1"/>
</dbReference>
<dbReference type="PRINTS" id="PR00364">
    <property type="entry name" value="DISEASERSIST"/>
</dbReference>
<dbReference type="InterPro" id="IPR003593">
    <property type="entry name" value="AAA+_ATPase"/>
</dbReference>
<dbReference type="SUPFAM" id="SSF52200">
    <property type="entry name" value="Toll/Interleukin receptor TIR domain"/>
    <property type="match status" value="1"/>
</dbReference>
<dbReference type="SUPFAM" id="SSF52540">
    <property type="entry name" value="P-loop containing nucleoside triphosphate hydrolases"/>
    <property type="match status" value="1"/>
</dbReference>
<comment type="caution">
    <text evidence="7">The sequence shown here is derived from an EMBL/GenBank/DDBJ whole genome shotgun (WGS) entry which is preliminary data.</text>
</comment>
<dbReference type="InterPro" id="IPR000157">
    <property type="entry name" value="TIR_dom"/>
</dbReference>
<keyword evidence="2" id="KW-0677">Repeat</keyword>
<sequence>MAVEHLVDGRRLSSKTSVGNCQYCIVFYRRESKEATPLINKQNTRKHSHLHFPKFQANTPAPSSLPQILMASSSTRKRNYDVFLSFRGTDVRKNFLGHLYTALNQNGIFIYINNEELRKGEQLTLAPKNAIEQSCIAIIVFSKDYASSPWCLEEAVKIMECKERKGLIVLPVFYKVEPRELRRGRKSYGKAMAKHESKFGKDSKKVKRWAKALFDAGGLSGWDLNDGDEVKLIKRIVEEISMQLNRTPLHVGKHLVGIHRQVEKLESMLNLKSDDVLMIGLWGPGGIGKTTLAKALYNAIFRQFQGSCFLANVQEASKDSKDLVPLQEKLLKEILLGKTLAVYSVDGGINLMQDRLCYKKVLLVLDDVNDIKQLNALAGECEWFGKGSRIIITTRDSHLLTFHGIDEDHIYEAKPLEYFEAFDLFNKHAFPRNNKIVIRRDLVDDALYYANGFPLALEVLGSFLCSRRENEWESAFNKLDKSPDKTINDVLKLSYNGLEDYATEIFLDIACFFKGRSTKYTTKVLDSCDFDTTIGVQVLVEKSLIIEEEGALQMHDLIQMMGLDIVKQESHDDPGRCSRLWLCDDIRDVLSRDMGTDVVKAIVLHLPNPEEIYIGPNAFTNMRKLRMLIMINVHNSFQGPICLPNELRWFEWPECPQWMPHFSSSPKKLVGMDLHKSNIRVVTEQFKDFKRLRFINFSECWSVVCMPNLDFTPNLEELNLSRCENLELAHESVAHHAKLQVLNLGGCSKLHHLPHVLQSKNLQFLDLSCCSKLQRFPHIPDKIEGLRKLDLDRTSIKELHASIENLVSLERMDLSGCKKLAILPSSIYRFQNLETLRLNGCSKLNKFPKKEEDSSDSHMKTGFPKLDFLDLSGCNLSDVEFLEDQSCFPFLKQLNLSRNNFTNLPTLWLLNNLLSLYVHNCPILQEILNIPRKVWDLQAYGCKSLSKIPSNICDGVDHINLSSCHELIRNGWNINDFFKPEQLIAKASCQVLLSGGEMPKWLLPNKDGYISFMATKDLFEKLLGLAFRVVFEVSENRWAEFNSEALVSGSGIWEDCPRSFSSGDLDQTWLGYHKRDRMWRRDPFGPNDYSQLQFIIKESGGGIVKKCGFRLICKPLENDLKILVQDNQLIDSALIYEVGHEDSQRSIEKQSSNKTEDSLQSKTSTEENSPSKTSKVKLAGRKISRIVKLARRKISWRVHKGSNMADFPVQWLEQEDDQTGAKEDGSNEVEDSQGEVSSSKIVGKGLEGADFSIEKFRYSNLCNISHVCLGGEMPDMFVLVEDNTISFMASQNLYDKLIGLVLCVVIGVEDGKKEVSFDIVAYVNGQRRNGLSGSFCSFDSDHIWFQFIQTNALWGLLEGAVDFGQFDESYLQFSLRVRVSGGTMKKLGYVIECERLKDDLKAELEDMQLVNPASLYEEGYDKIWKLLAEWPSTNVSQL</sequence>
<feature type="domain" description="TIR" evidence="6">
    <location>
        <begin position="78"/>
        <end position="244"/>
    </location>
</feature>
<dbReference type="Gene3D" id="3.40.50.300">
    <property type="entry name" value="P-loop containing nucleotide triphosphate hydrolases"/>
    <property type="match status" value="1"/>
</dbReference>
<dbReference type="Gramene" id="rna-gnl|WGS:JABURB|Cocit.L1532.1">
    <property type="protein sequence ID" value="cds-KAF7848825.1"/>
    <property type="gene ID" value="gene-BT93_L1532"/>
</dbReference>
<dbReference type="OrthoDB" id="1357022at2759"/>
<dbReference type="SUPFAM" id="SSF46785">
    <property type="entry name" value="Winged helix' DNA-binding domain"/>
    <property type="match status" value="1"/>
</dbReference>
<gene>
    <name evidence="7" type="ORF">BT93_L1532</name>
</gene>
<keyword evidence="8" id="KW-1185">Reference proteome</keyword>
<dbReference type="InterPro" id="IPR058546">
    <property type="entry name" value="RPS4B/Roq1-like_LRR"/>
</dbReference>
<evidence type="ECO:0000256" key="1">
    <source>
        <dbReference type="ARBA" id="ARBA00022614"/>
    </source>
</evidence>
<dbReference type="GO" id="GO:0006952">
    <property type="term" value="P:defense response"/>
    <property type="evidence" value="ECO:0007669"/>
    <property type="project" value="UniProtKB-KW"/>
</dbReference>
<feature type="region of interest" description="Disordered" evidence="5">
    <location>
        <begin position="1215"/>
        <end position="1238"/>
    </location>
</feature>
<proteinExistence type="predicted"/>
<dbReference type="Gene3D" id="3.80.10.10">
    <property type="entry name" value="Ribonuclease Inhibitor"/>
    <property type="match status" value="2"/>
</dbReference>
<dbReference type="InterPro" id="IPR042197">
    <property type="entry name" value="Apaf_helical"/>
</dbReference>
<dbReference type="Gene3D" id="1.10.8.430">
    <property type="entry name" value="Helical domain of apoptotic protease-activating factors"/>
    <property type="match status" value="1"/>
</dbReference>
<dbReference type="SMART" id="SM00255">
    <property type="entry name" value="TIR"/>
    <property type="match status" value="1"/>
</dbReference>
<evidence type="ECO:0000259" key="6">
    <source>
        <dbReference type="PROSITE" id="PS50104"/>
    </source>
</evidence>
<feature type="compositionally biased region" description="Polar residues" evidence="5">
    <location>
        <begin position="1160"/>
        <end position="1173"/>
    </location>
</feature>
<dbReference type="Gene3D" id="3.40.50.10140">
    <property type="entry name" value="Toll/interleukin-1 receptor homology (TIR) domain"/>
    <property type="match status" value="1"/>
</dbReference>
<reference evidence="7" key="1">
    <citation type="submission" date="2020-05" db="EMBL/GenBank/DDBJ databases">
        <title>WGS assembly of Corymbia citriodora subspecies variegata.</title>
        <authorList>
            <person name="Barry K."/>
            <person name="Hundley H."/>
            <person name="Shu S."/>
            <person name="Jenkins J."/>
            <person name="Grimwood J."/>
            <person name="Baten A."/>
        </authorList>
    </citation>
    <scope>NUCLEOTIDE SEQUENCE</scope>
    <source>
        <strain evidence="7">CV2-018</strain>
    </source>
</reference>
<organism evidence="7 8">
    <name type="scientific">Corymbia citriodora subsp. variegata</name>
    <dbReference type="NCBI Taxonomy" id="360336"/>
    <lineage>
        <taxon>Eukaryota</taxon>
        <taxon>Viridiplantae</taxon>
        <taxon>Streptophyta</taxon>
        <taxon>Embryophyta</taxon>
        <taxon>Tracheophyta</taxon>
        <taxon>Spermatophyta</taxon>
        <taxon>Magnoliopsida</taxon>
        <taxon>eudicotyledons</taxon>
        <taxon>Gunneridae</taxon>
        <taxon>Pentapetalae</taxon>
        <taxon>rosids</taxon>
        <taxon>malvids</taxon>
        <taxon>Myrtales</taxon>
        <taxon>Myrtaceae</taxon>
        <taxon>Myrtoideae</taxon>
        <taxon>Eucalypteae</taxon>
        <taxon>Corymbia</taxon>
    </lineage>
</organism>
<dbReference type="InterPro" id="IPR032675">
    <property type="entry name" value="LRR_dom_sf"/>
</dbReference>
<feature type="region of interest" description="Disordered" evidence="5">
    <location>
        <begin position="1144"/>
        <end position="1177"/>
    </location>
</feature>
<keyword evidence="3" id="KW-0611">Plant defense</keyword>
<dbReference type="Pfam" id="PF23282">
    <property type="entry name" value="WHD_ROQ1"/>
    <property type="match status" value="1"/>
</dbReference>
<evidence type="ECO:0000313" key="8">
    <source>
        <dbReference type="Proteomes" id="UP000806378"/>
    </source>
</evidence>